<gene>
    <name evidence="2" type="ORF">E2C01_093193</name>
</gene>
<dbReference type="Proteomes" id="UP000324222">
    <property type="component" value="Unassembled WGS sequence"/>
</dbReference>
<name>A0A5B7JU72_PORTR</name>
<proteinExistence type="predicted"/>
<feature type="region of interest" description="Disordered" evidence="1">
    <location>
        <begin position="29"/>
        <end position="68"/>
    </location>
</feature>
<evidence type="ECO:0000313" key="3">
    <source>
        <dbReference type="Proteomes" id="UP000324222"/>
    </source>
</evidence>
<organism evidence="2 3">
    <name type="scientific">Portunus trituberculatus</name>
    <name type="common">Swimming crab</name>
    <name type="synonym">Neptunus trituberculatus</name>
    <dbReference type="NCBI Taxonomy" id="210409"/>
    <lineage>
        <taxon>Eukaryota</taxon>
        <taxon>Metazoa</taxon>
        <taxon>Ecdysozoa</taxon>
        <taxon>Arthropoda</taxon>
        <taxon>Crustacea</taxon>
        <taxon>Multicrustacea</taxon>
        <taxon>Malacostraca</taxon>
        <taxon>Eumalacostraca</taxon>
        <taxon>Eucarida</taxon>
        <taxon>Decapoda</taxon>
        <taxon>Pleocyemata</taxon>
        <taxon>Brachyura</taxon>
        <taxon>Eubrachyura</taxon>
        <taxon>Portunoidea</taxon>
        <taxon>Portunidae</taxon>
        <taxon>Portuninae</taxon>
        <taxon>Portunus</taxon>
    </lineage>
</organism>
<evidence type="ECO:0000313" key="2">
    <source>
        <dbReference type="EMBL" id="MPC97856.1"/>
    </source>
</evidence>
<evidence type="ECO:0000256" key="1">
    <source>
        <dbReference type="SAM" id="MobiDB-lite"/>
    </source>
</evidence>
<dbReference type="EMBL" id="VSRR010111737">
    <property type="protein sequence ID" value="MPC97856.1"/>
    <property type="molecule type" value="Genomic_DNA"/>
</dbReference>
<accession>A0A5B7JU72</accession>
<keyword evidence="3" id="KW-1185">Reference proteome</keyword>
<protein>
    <submittedName>
        <fullName evidence="2">Uncharacterized protein</fullName>
    </submittedName>
</protein>
<dbReference type="AlphaFoldDB" id="A0A5B7JU72"/>
<comment type="caution">
    <text evidence="2">The sequence shown here is derived from an EMBL/GenBank/DDBJ whole genome shotgun (WGS) entry which is preliminary data.</text>
</comment>
<reference evidence="2 3" key="1">
    <citation type="submission" date="2019-05" db="EMBL/GenBank/DDBJ databases">
        <title>Another draft genome of Portunus trituberculatus and its Hox gene families provides insights of decapod evolution.</title>
        <authorList>
            <person name="Jeong J.-H."/>
            <person name="Song I."/>
            <person name="Kim S."/>
            <person name="Choi T."/>
            <person name="Kim D."/>
            <person name="Ryu S."/>
            <person name="Kim W."/>
        </authorList>
    </citation>
    <scope>NUCLEOTIDE SEQUENCE [LARGE SCALE GENOMIC DNA]</scope>
    <source>
        <tissue evidence="2">Muscle</tissue>
    </source>
</reference>
<sequence>MGLERQVRKWAAWVACGWVCGRADDQQPLPQGQALLQNKSEQDNGGGAARDRRPRQQYVSLVAGMNMK</sequence>